<dbReference type="PANTHER" id="PTHR34580">
    <property type="match status" value="1"/>
</dbReference>
<keyword evidence="5" id="KW-1185">Reference proteome</keyword>
<dbReference type="GO" id="GO:0003677">
    <property type="term" value="F:DNA binding"/>
    <property type="evidence" value="ECO:0007669"/>
    <property type="project" value="UniProtKB-KW"/>
</dbReference>
<dbReference type="InterPro" id="IPR051534">
    <property type="entry name" value="CBASS_pafABC_assoc_protein"/>
</dbReference>
<evidence type="ECO:0000313" key="4">
    <source>
        <dbReference type="EMBL" id="MBM7703658.1"/>
    </source>
</evidence>
<dbReference type="PANTHER" id="PTHR34580:SF9">
    <property type="entry name" value="SLL5097 PROTEIN"/>
    <property type="match status" value="1"/>
</dbReference>
<protein>
    <submittedName>
        <fullName evidence="4">DNA-binding transcriptional regulator YafY</fullName>
    </submittedName>
</protein>
<dbReference type="InterPro" id="IPR001034">
    <property type="entry name" value="DeoR_HTH"/>
</dbReference>
<name>A0ABS2QWK0_9BACI</name>
<sequence>MTKSNRLLKMWMYVNSKRTFTARELADEFGVSVRTVQRDLIDLSEWGVPLYAEQGREGGYRLLTNRMLPPIFFTEEEATAMFFGFQSLEYYRTLPFKAEVDAALQKFYTNLPQDARIKIDKMKDILVFWTSYREIEAPELNTLLHAVIEGLVISCRYESKSGIKEINVKPLGIYSLNGLWYCPAYSYIRERVLLYRVDRMSQIIEIGTDALELPTLKQWLKGENVKQPVLLKVELNTVGVRHCRTNPLFEKHVMKQGESWLLEMEIEKEEVAFVASFFYELGRDAIVKEPIEMRQFIRQKAEEVLSLYSS</sequence>
<dbReference type="EMBL" id="JAFBFC010000004">
    <property type="protein sequence ID" value="MBM7703658.1"/>
    <property type="molecule type" value="Genomic_DNA"/>
</dbReference>
<dbReference type="InterPro" id="IPR013196">
    <property type="entry name" value="HTH_11"/>
</dbReference>
<dbReference type="InterPro" id="IPR036390">
    <property type="entry name" value="WH_DNA-bd_sf"/>
</dbReference>
<comment type="caution">
    <text evidence="4">The sequence shown here is derived from an EMBL/GenBank/DDBJ whole genome shotgun (WGS) entry which is preliminary data.</text>
</comment>
<dbReference type="Gene3D" id="1.10.10.10">
    <property type="entry name" value="Winged helix-like DNA-binding domain superfamily/Winged helix DNA-binding domain"/>
    <property type="match status" value="1"/>
</dbReference>
<feature type="domain" description="HTH deoR-type" evidence="3">
    <location>
        <begin position="3"/>
        <end position="58"/>
    </location>
</feature>
<dbReference type="PROSITE" id="PS52050">
    <property type="entry name" value="WYL"/>
    <property type="match status" value="1"/>
</dbReference>
<gene>
    <name evidence="4" type="ORF">JOC83_002507</name>
</gene>
<dbReference type="InterPro" id="IPR028349">
    <property type="entry name" value="PafC-like"/>
</dbReference>
<dbReference type="PIRSF" id="PIRSF016838">
    <property type="entry name" value="PafC"/>
    <property type="match status" value="1"/>
</dbReference>
<dbReference type="RefSeq" id="WP_205187613.1">
    <property type="nucleotide sequence ID" value="NZ_JAFBFC010000004.1"/>
</dbReference>
<keyword evidence="2" id="KW-0804">Transcription</keyword>
<organism evidence="4 5">
    <name type="scientific">Priestia iocasae</name>
    <dbReference type="NCBI Taxonomy" id="2291674"/>
    <lineage>
        <taxon>Bacteria</taxon>
        <taxon>Bacillati</taxon>
        <taxon>Bacillota</taxon>
        <taxon>Bacilli</taxon>
        <taxon>Bacillales</taxon>
        <taxon>Bacillaceae</taxon>
        <taxon>Priestia</taxon>
    </lineage>
</organism>
<proteinExistence type="predicted"/>
<dbReference type="InterPro" id="IPR036388">
    <property type="entry name" value="WH-like_DNA-bd_sf"/>
</dbReference>
<evidence type="ECO:0000259" key="3">
    <source>
        <dbReference type="PROSITE" id="PS51000"/>
    </source>
</evidence>
<dbReference type="Proteomes" id="UP000809829">
    <property type="component" value="Unassembled WGS sequence"/>
</dbReference>
<dbReference type="InterPro" id="IPR026881">
    <property type="entry name" value="WYL_dom"/>
</dbReference>
<keyword evidence="1" id="KW-0805">Transcription regulation</keyword>
<evidence type="ECO:0000313" key="5">
    <source>
        <dbReference type="Proteomes" id="UP000809829"/>
    </source>
</evidence>
<dbReference type="Pfam" id="PF08279">
    <property type="entry name" value="HTH_11"/>
    <property type="match status" value="1"/>
</dbReference>
<evidence type="ECO:0000256" key="1">
    <source>
        <dbReference type="ARBA" id="ARBA00023015"/>
    </source>
</evidence>
<accession>A0ABS2QWK0</accession>
<dbReference type="SUPFAM" id="SSF46785">
    <property type="entry name" value="Winged helix' DNA-binding domain"/>
    <property type="match status" value="1"/>
</dbReference>
<dbReference type="PROSITE" id="PS51000">
    <property type="entry name" value="HTH_DEOR_2"/>
    <property type="match status" value="1"/>
</dbReference>
<dbReference type="Pfam" id="PF13280">
    <property type="entry name" value="WYL"/>
    <property type="match status" value="1"/>
</dbReference>
<evidence type="ECO:0000256" key="2">
    <source>
        <dbReference type="ARBA" id="ARBA00023163"/>
    </source>
</evidence>
<keyword evidence="4" id="KW-0238">DNA-binding</keyword>
<reference evidence="4 5" key="1">
    <citation type="submission" date="2021-01" db="EMBL/GenBank/DDBJ databases">
        <title>Genomic Encyclopedia of Type Strains, Phase IV (KMG-IV): sequencing the most valuable type-strain genomes for metagenomic binning, comparative biology and taxonomic classification.</title>
        <authorList>
            <person name="Goeker M."/>
        </authorList>
    </citation>
    <scope>NUCLEOTIDE SEQUENCE [LARGE SCALE GENOMIC DNA]</scope>
    <source>
        <strain evidence="4 5">DSM 104297</strain>
    </source>
</reference>